<dbReference type="AlphaFoldDB" id="A0A2S3VQC4"/>
<dbReference type="EMBL" id="MUJK01000003">
    <property type="protein sequence ID" value="POF42122.1"/>
    <property type="molecule type" value="Genomic_DNA"/>
</dbReference>
<evidence type="ECO:0000313" key="1">
    <source>
        <dbReference type="EMBL" id="POF42122.1"/>
    </source>
</evidence>
<reference evidence="2" key="1">
    <citation type="submission" date="2017-02" db="EMBL/GenBank/DDBJ databases">
        <authorList>
            <person name="Furmanczyk E.M."/>
        </authorList>
    </citation>
    <scope>NUCLEOTIDE SEQUENCE [LARGE SCALE GENOMIC DNA]</scope>
    <source>
        <strain evidence="2">AP3_22</strain>
    </source>
</reference>
<accession>A0A2S3VQC4</accession>
<comment type="caution">
    <text evidence="1">The sequence shown here is derived from an EMBL/GenBank/DDBJ whole genome shotgun (WGS) entry which is preliminary data.</text>
</comment>
<keyword evidence="2" id="KW-1185">Reference proteome</keyword>
<proteinExistence type="predicted"/>
<gene>
    <name evidence="1" type="ORF">B0D71_11795</name>
</gene>
<sequence length="59" mass="6559">MLAMVDNDNADILDVRGALESIASKLAPTRVSVQPGLVHLFLNPVPSRLFRRIHPRIRA</sequence>
<dbReference type="Proteomes" id="UP000237440">
    <property type="component" value="Unassembled WGS sequence"/>
</dbReference>
<dbReference type="OrthoDB" id="7033473at2"/>
<protein>
    <submittedName>
        <fullName evidence="1">Uncharacterized protein</fullName>
    </submittedName>
</protein>
<organism evidence="1 2">
    <name type="scientific">Pseudomonas laurylsulfativorans</name>
    <dbReference type="NCBI Taxonomy" id="1943631"/>
    <lineage>
        <taxon>Bacteria</taxon>
        <taxon>Pseudomonadati</taxon>
        <taxon>Pseudomonadota</taxon>
        <taxon>Gammaproteobacteria</taxon>
        <taxon>Pseudomonadales</taxon>
        <taxon>Pseudomonadaceae</taxon>
        <taxon>Pseudomonas</taxon>
    </lineage>
</organism>
<name>A0A2S3VQC4_9PSED</name>
<evidence type="ECO:0000313" key="2">
    <source>
        <dbReference type="Proteomes" id="UP000237440"/>
    </source>
</evidence>